<evidence type="ECO:0000256" key="4">
    <source>
        <dbReference type="ARBA" id="ARBA00022729"/>
    </source>
</evidence>
<dbReference type="EMBL" id="BKCJ010002331">
    <property type="protein sequence ID" value="GEU47845.1"/>
    <property type="molecule type" value="Genomic_DNA"/>
</dbReference>
<dbReference type="InterPro" id="IPR013210">
    <property type="entry name" value="LRR_N_plant-typ"/>
</dbReference>
<evidence type="ECO:0000313" key="14">
    <source>
        <dbReference type="EMBL" id="GEU47845.1"/>
    </source>
</evidence>
<evidence type="ECO:0000256" key="11">
    <source>
        <dbReference type="ARBA" id="ARBA00023180"/>
    </source>
</evidence>
<evidence type="ECO:0000259" key="13">
    <source>
        <dbReference type="Pfam" id="PF08263"/>
    </source>
</evidence>
<evidence type="ECO:0000256" key="6">
    <source>
        <dbReference type="ARBA" id="ARBA00022741"/>
    </source>
</evidence>
<dbReference type="GO" id="GO:0016020">
    <property type="term" value="C:membrane"/>
    <property type="evidence" value="ECO:0007669"/>
    <property type="project" value="UniProtKB-SubCell"/>
</dbReference>
<keyword evidence="5" id="KW-0677">Repeat</keyword>
<feature type="region of interest" description="Disordered" evidence="12">
    <location>
        <begin position="37"/>
        <end position="59"/>
    </location>
</feature>
<dbReference type="InterPro" id="IPR001611">
    <property type="entry name" value="Leu-rich_rpt"/>
</dbReference>
<dbReference type="Pfam" id="PF13855">
    <property type="entry name" value="LRR_8"/>
    <property type="match status" value="1"/>
</dbReference>
<keyword evidence="9" id="KW-0472">Membrane</keyword>
<keyword evidence="3" id="KW-0812">Transmembrane</keyword>
<feature type="non-terminal residue" evidence="14">
    <location>
        <position position="405"/>
    </location>
</feature>
<evidence type="ECO:0000256" key="3">
    <source>
        <dbReference type="ARBA" id="ARBA00022692"/>
    </source>
</evidence>
<sequence>MNFLWKEERVRLLIDSPIASSTPSYSSGPSRTLIYSPRASTTPSYSSGASTSVSYSPRSSRNAKYLNCKLLLGRIKVLEATVEMYMHPEEHTLNSTALLHEVYNDMGKLVTNPISTAQEVEFAAPLTRIIHAKAVDDRAALLAIKSKINGDPQGIMSSWNDSLHFCLWEGIACGSRHQRVIVLNLPSQGLVGSLSPSIGNLSFLKVIRLQNNSLSGEIPPQVGRLFRLHELRLSNNSFQGKIPTSLTNCSNLAVLHMGYNNLVGKIPDEFGSLSMLNTLIFHGNNLTGGIPRFIGNLTFLETLSFGDCGLGGRIPDVFRRLSKLTRIALAGNNLVGTVPHSFYNLSSLEQVFFDNNRLTGGLPLNIGLMQPRLGVLSLSDNQFIGSLPPSLLSSPELTVLDVARN</sequence>
<accession>A0A6L2KIK3</accession>
<keyword evidence="2" id="KW-0433">Leucine-rich repeat</keyword>
<dbReference type="InterPro" id="IPR053211">
    <property type="entry name" value="DNA_repair-toleration"/>
</dbReference>
<evidence type="ECO:0000256" key="10">
    <source>
        <dbReference type="ARBA" id="ARBA00023170"/>
    </source>
</evidence>
<keyword evidence="8" id="KW-1133">Transmembrane helix</keyword>
<evidence type="ECO:0000256" key="7">
    <source>
        <dbReference type="ARBA" id="ARBA00022840"/>
    </source>
</evidence>
<evidence type="ECO:0000256" key="8">
    <source>
        <dbReference type="ARBA" id="ARBA00022989"/>
    </source>
</evidence>
<feature type="compositionally biased region" description="Low complexity" evidence="12">
    <location>
        <begin position="39"/>
        <end position="59"/>
    </location>
</feature>
<name>A0A6L2KIK3_TANCI</name>
<feature type="domain" description="Leucine-rich repeat-containing N-terminal plant-type" evidence="13">
    <location>
        <begin position="136"/>
        <end position="173"/>
    </location>
</feature>
<comment type="caution">
    <text evidence="14">The sequence shown here is derived from an EMBL/GenBank/DDBJ whole genome shotgun (WGS) entry which is preliminary data.</text>
</comment>
<keyword evidence="6" id="KW-0547">Nucleotide-binding</keyword>
<dbReference type="Pfam" id="PF00560">
    <property type="entry name" value="LRR_1"/>
    <property type="match status" value="3"/>
</dbReference>
<keyword evidence="10" id="KW-0675">Receptor</keyword>
<organism evidence="14">
    <name type="scientific">Tanacetum cinerariifolium</name>
    <name type="common">Dalmatian daisy</name>
    <name type="synonym">Chrysanthemum cinerariifolium</name>
    <dbReference type="NCBI Taxonomy" id="118510"/>
    <lineage>
        <taxon>Eukaryota</taxon>
        <taxon>Viridiplantae</taxon>
        <taxon>Streptophyta</taxon>
        <taxon>Embryophyta</taxon>
        <taxon>Tracheophyta</taxon>
        <taxon>Spermatophyta</taxon>
        <taxon>Magnoliopsida</taxon>
        <taxon>eudicotyledons</taxon>
        <taxon>Gunneridae</taxon>
        <taxon>Pentapetalae</taxon>
        <taxon>asterids</taxon>
        <taxon>campanulids</taxon>
        <taxon>Asterales</taxon>
        <taxon>Asteraceae</taxon>
        <taxon>Asteroideae</taxon>
        <taxon>Anthemideae</taxon>
        <taxon>Anthemidinae</taxon>
        <taxon>Tanacetum</taxon>
    </lineage>
</organism>
<evidence type="ECO:0000256" key="1">
    <source>
        <dbReference type="ARBA" id="ARBA00004479"/>
    </source>
</evidence>
<evidence type="ECO:0000256" key="12">
    <source>
        <dbReference type="SAM" id="MobiDB-lite"/>
    </source>
</evidence>
<keyword evidence="4" id="KW-0732">Signal</keyword>
<dbReference type="Pfam" id="PF08263">
    <property type="entry name" value="LRRNT_2"/>
    <property type="match status" value="1"/>
</dbReference>
<dbReference type="AlphaFoldDB" id="A0A6L2KIK3"/>
<keyword evidence="7" id="KW-0067">ATP-binding</keyword>
<evidence type="ECO:0000256" key="9">
    <source>
        <dbReference type="ARBA" id="ARBA00023136"/>
    </source>
</evidence>
<dbReference type="SUPFAM" id="SSF52058">
    <property type="entry name" value="L domain-like"/>
    <property type="match status" value="1"/>
</dbReference>
<evidence type="ECO:0000256" key="2">
    <source>
        <dbReference type="ARBA" id="ARBA00022614"/>
    </source>
</evidence>
<evidence type="ECO:0000256" key="5">
    <source>
        <dbReference type="ARBA" id="ARBA00022737"/>
    </source>
</evidence>
<keyword evidence="11" id="KW-0325">Glycoprotein</keyword>
<proteinExistence type="predicted"/>
<reference evidence="14" key="1">
    <citation type="journal article" date="2019" name="Sci. Rep.">
        <title>Draft genome of Tanacetum cinerariifolium, the natural source of mosquito coil.</title>
        <authorList>
            <person name="Yamashiro T."/>
            <person name="Shiraishi A."/>
            <person name="Satake H."/>
            <person name="Nakayama K."/>
        </authorList>
    </citation>
    <scope>NUCLEOTIDE SEQUENCE</scope>
</reference>
<dbReference type="GO" id="GO:0005524">
    <property type="term" value="F:ATP binding"/>
    <property type="evidence" value="ECO:0007669"/>
    <property type="project" value="UniProtKB-KW"/>
</dbReference>
<dbReference type="PANTHER" id="PTHR48060">
    <property type="entry name" value="DNA DAMAGE-REPAIR/TOLERATION PROTEIN DRT100"/>
    <property type="match status" value="1"/>
</dbReference>
<dbReference type="FunFam" id="3.80.10.10:FF:000101">
    <property type="entry name" value="LRR receptor-like serine/threonine-protein kinase ERECTA"/>
    <property type="match status" value="1"/>
</dbReference>
<dbReference type="PANTHER" id="PTHR48060:SF21">
    <property type="entry name" value="L DOMAIN-LIKE PROTEIN"/>
    <property type="match status" value="1"/>
</dbReference>
<dbReference type="Gene3D" id="3.80.10.10">
    <property type="entry name" value="Ribonuclease Inhibitor"/>
    <property type="match status" value="1"/>
</dbReference>
<protein>
    <submittedName>
        <fullName evidence="14">Leucine-rich repeat protein</fullName>
    </submittedName>
</protein>
<dbReference type="InterPro" id="IPR032675">
    <property type="entry name" value="LRR_dom_sf"/>
</dbReference>
<gene>
    <name evidence="14" type="ORF">Tci_019823</name>
</gene>
<comment type="subcellular location">
    <subcellularLocation>
        <location evidence="1">Membrane</location>
        <topology evidence="1">Single-pass type I membrane protein</topology>
    </subcellularLocation>
</comment>